<reference evidence="9 10" key="1">
    <citation type="submission" date="2019-01" db="EMBL/GenBank/DDBJ databases">
        <authorList>
            <person name="Brito A."/>
        </authorList>
    </citation>
    <scope>NUCLEOTIDE SEQUENCE [LARGE SCALE GENOMIC DNA]</scope>
    <source>
        <strain evidence="9">1</strain>
    </source>
</reference>
<dbReference type="AlphaFoldDB" id="A0A563VS95"/>
<keyword evidence="5 7" id="KW-1133">Transmembrane helix</keyword>
<protein>
    <submittedName>
        <fullName evidence="9">Sugar transferase</fullName>
    </submittedName>
</protein>
<name>A0A563VS95_9CYAN</name>
<feature type="transmembrane region" description="Helical" evidence="7">
    <location>
        <begin position="60"/>
        <end position="85"/>
    </location>
</feature>
<dbReference type="InterPro" id="IPR003362">
    <property type="entry name" value="Bact_transf"/>
</dbReference>
<evidence type="ECO:0000259" key="8">
    <source>
        <dbReference type="Pfam" id="PF02397"/>
    </source>
</evidence>
<organism evidence="9 10">
    <name type="scientific">Hyella patelloides LEGE 07179</name>
    <dbReference type="NCBI Taxonomy" id="945734"/>
    <lineage>
        <taxon>Bacteria</taxon>
        <taxon>Bacillati</taxon>
        <taxon>Cyanobacteriota</taxon>
        <taxon>Cyanophyceae</taxon>
        <taxon>Pleurocapsales</taxon>
        <taxon>Hyellaceae</taxon>
        <taxon>Hyella</taxon>
    </lineage>
</organism>
<comment type="similarity">
    <text evidence="2">Belongs to the bacterial sugar transferase family.</text>
</comment>
<evidence type="ECO:0000256" key="3">
    <source>
        <dbReference type="ARBA" id="ARBA00022679"/>
    </source>
</evidence>
<accession>A0A563VS95</accession>
<feature type="transmembrane region" description="Helical" evidence="7">
    <location>
        <begin position="105"/>
        <end position="124"/>
    </location>
</feature>
<proteinExistence type="inferred from homology"/>
<gene>
    <name evidence="9" type="ORF">H1P_2540001</name>
</gene>
<keyword evidence="6 7" id="KW-0472">Membrane</keyword>
<dbReference type="RefSeq" id="WP_144872758.1">
    <property type="nucleotide sequence ID" value="NZ_LR213997.1"/>
</dbReference>
<dbReference type="PANTHER" id="PTHR30576:SF10">
    <property type="entry name" value="SLL5057 PROTEIN"/>
    <property type="match status" value="1"/>
</dbReference>
<feature type="domain" description="Bacterial sugar transferase" evidence="8">
    <location>
        <begin position="323"/>
        <end position="511"/>
    </location>
</feature>
<feature type="transmembrane region" description="Helical" evidence="7">
    <location>
        <begin position="163"/>
        <end position="186"/>
    </location>
</feature>
<dbReference type="Proteomes" id="UP000320055">
    <property type="component" value="Unassembled WGS sequence"/>
</dbReference>
<dbReference type="PANTHER" id="PTHR30576">
    <property type="entry name" value="COLANIC BIOSYNTHESIS UDP-GLUCOSE LIPID CARRIER TRANSFERASE"/>
    <property type="match status" value="1"/>
</dbReference>
<keyword evidence="10" id="KW-1185">Reference proteome</keyword>
<evidence type="ECO:0000256" key="2">
    <source>
        <dbReference type="ARBA" id="ARBA00006464"/>
    </source>
</evidence>
<dbReference type="GO" id="GO:0016020">
    <property type="term" value="C:membrane"/>
    <property type="evidence" value="ECO:0007669"/>
    <property type="project" value="UniProtKB-SubCell"/>
</dbReference>
<dbReference type="InterPro" id="IPR017475">
    <property type="entry name" value="EPS_sugar_tfrase"/>
</dbReference>
<keyword evidence="4 7" id="KW-0812">Transmembrane</keyword>
<evidence type="ECO:0000256" key="1">
    <source>
        <dbReference type="ARBA" id="ARBA00004141"/>
    </source>
</evidence>
<dbReference type="OrthoDB" id="467691at2"/>
<keyword evidence="3 9" id="KW-0808">Transferase</keyword>
<evidence type="ECO:0000256" key="6">
    <source>
        <dbReference type="ARBA" id="ARBA00023136"/>
    </source>
</evidence>
<dbReference type="NCBIfam" id="TIGR03025">
    <property type="entry name" value="EPS_sugtrans"/>
    <property type="match status" value="1"/>
</dbReference>
<dbReference type="GO" id="GO:0016780">
    <property type="term" value="F:phosphotransferase activity, for other substituted phosphate groups"/>
    <property type="evidence" value="ECO:0007669"/>
    <property type="project" value="TreeGrafter"/>
</dbReference>
<sequence>MQNDSNLTHEPWQKLIIFLNFFLNPNNFLIRNNQIGKQFDEGFDLRSSPTFRIVGRKIIYFFRTLFLIFIDNSAVVISWILVKILNNLFVENSLIIEIDGFRGDRVLNAIVILNLLIFLAAGLYSTKDRSRRLRDVVPACSITYGTFLVSLWAFLGVNINSQSLILCLALLWLINLFVVCSERFVVFETITFIRNYFLPLRRKVLLVGVTKDIKHCQFVFAETKSFDIVETLDLYSYNNDGYFEDIYQQVLEQNLDEVFICSWEEIKHQTKLFWNLQTSGISWRIIPIKQPIPSQPSELADIEGIPTIRYTSPTIVGIDFLLKRIFDLVVATSLLIVLGIPMLLIGLLIKLDSPGSVLYKQTRVGLKGRQFEVWKFRTMVENASQLQKQLEAKNEVSGGILFKISDDPRITFVGKYLRRYSLDELPQLFNVLLGEMSLVGPRPLPIRDVDKFSEHHHFRHEVLPGITGLWQVSGRSDTNSDKVFTLDFRYIQNWSLAFDIKILLKTVQVVLFGKGAY</sequence>
<evidence type="ECO:0000313" key="10">
    <source>
        <dbReference type="Proteomes" id="UP000320055"/>
    </source>
</evidence>
<evidence type="ECO:0000256" key="5">
    <source>
        <dbReference type="ARBA" id="ARBA00022989"/>
    </source>
</evidence>
<dbReference type="EMBL" id="CAACVJ010000173">
    <property type="protein sequence ID" value="VEP14283.1"/>
    <property type="molecule type" value="Genomic_DNA"/>
</dbReference>
<dbReference type="Pfam" id="PF02397">
    <property type="entry name" value="Bac_transf"/>
    <property type="match status" value="1"/>
</dbReference>
<feature type="transmembrane region" description="Helical" evidence="7">
    <location>
        <begin position="136"/>
        <end position="157"/>
    </location>
</feature>
<evidence type="ECO:0000256" key="7">
    <source>
        <dbReference type="SAM" id="Phobius"/>
    </source>
</evidence>
<evidence type="ECO:0000256" key="4">
    <source>
        <dbReference type="ARBA" id="ARBA00022692"/>
    </source>
</evidence>
<evidence type="ECO:0000313" key="9">
    <source>
        <dbReference type="EMBL" id="VEP14283.1"/>
    </source>
</evidence>
<comment type="subcellular location">
    <subcellularLocation>
        <location evidence="1">Membrane</location>
        <topology evidence="1">Multi-pass membrane protein</topology>
    </subcellularLocation>
</comment>
<feature type="transmembrane region" description="Helical" evidence="7">
    <location>
        <begin position="328"/>
        <end position="349"/>
    </location>
</feature>